<evidence type="ECO:0000256" key="3">
    <source>
        <dbReference type="HAMAP-Rule" id="MF_00524"/>
    </source>
</evidence>
<dbReference type="Gene3D" id="3.40.367.20">
    <property type="match status" value="1"/>
</dbReference>
<gene>
    <name evidence="3" type="primary">glk</name>
    <name evidence="5" type="ORF">HGR_13714</name>
</gene>
<evidence type="ECO:0000256" key="2">
    <source>
        <dbReference type="ARBA" id="ARBA00022777"/>
    </source>
</evidence>
<dbReference type="GO" id="GO:0005536">
    <property type="term" value="F:D-glucose binding"/>
    <property type="evidence" value="ECO:0007669"/>
    <property type="project" value="InterPro"/>
</dbReference>
<comment type="similarity">
    <text evidence="3 4">Belongs to the bacterial glucokinase family.</text>
</comment>
<accession>F3KWA5</accession>
<dbReference type="GO" id="GO:0005829">
    <property type="term" value="C:cytosol"/>
    <property type="evidence" value="ECO:0007669"/>
    <property type="project" value="TreeGrafter"/>
</dbReference>
<keyword evidence="6" id="KW-1185">Reference proteome</keyword>
<dbReference type="Pfam" id="PF02685">
    <property type="entry name" value="Glucokinase"/>
    <property type="match status" value="1"/>
</dbReference>
<dbReference type="GO" id="GO:0006096">
    <property type="term" value="P:glycolytic process"/>
    <property type="evidence" value="ECO:0007669"/>
    <property type="project" value="UniProtKB-UniRule"/>
</dbReference>
<dbReference type="RefSeq" id="WP_006298846.1">
    <property type="nucleotide sequence ID" value="NZ_AEGR01000086.1"/>
</dbReference>
<sequence length="335" mass="35314">MFESIAPAATPHAAYPRWLGDIGGTNARFGWQESATRPISHVQVLPCAEHPSLVDAGLAYLRAQGLSGPACAAFGIANPVTGDQIAMTNHHWKFSIEATRVALGLPRLLLLNDFTALALALPDLPREQLRQIGPGEAAPQAAVGLIGAGTGLGVSGLLPLGHQGKWLPIAGEGGHVTLGAGNAQEYAVIEHLRVRYGHVSAERVLSGPGLVDLYHALCELQDGQGREITTPAEVMERAEALPQSKAAQALEMFCGLLGSVAGDLALTLGARGGIYIGGGIVPRLGERFDRSPFRQRFESKGRFRGYLAAIPTWVIQSPVSPALQGASKALNLTQW</sequence>
<dbReference type="Gene3D" id="3.30.420.40">
    <property type="match status" value="1"/>
</dbReference>
<name>F3KWA5_9BURK</name>
<dbReference type="InterPro" id="IPR043129">
    <property type="entry name" value="ATPase_NBD"/>
</dbReference>
<dbReference type="InterPro" id="IPR003836">
    <property type="entry name" value="Glucokinase"/>
</dbReference>
<dbReference type="AlphaFoldDB" id="F3KWA5"/>
<dbReference type="OrthoDB" id="257751at2"/>
<keyword evidence="3" id="KW-0547">Nucleotide-binding</keyword>
<feature type="binding site" evidence="3">
    <location>
        <begin position="20"/>
        <end position="25"/>
    </location>
    <ligand>
        <name>ATP</name>
        <dbReference type="ChEBI" id="CHEBI:30616"/>
    </ligand>
</feature>
<protein>
    <recommendedName>
        <fullName evidence="3">Glucokinase</fullName>
        <ecNumber evidence="3">2.7.1.2</ecNumber>
    </recommendedName>
    <alternativeName>
        <fullName evidence="3">Glucose kinase</fullName>
    </alternativeName>
</protein>
<reference evidence="5 6" key="1">
    <citation type="journal article" date="2011" name="EMBO J.">
        <title>Structural diversity of bacterial flagellar motors.</title>
        <authorList>
            <person name="Chen S."/>
            <person name="Beeby M."/>
            <person name="Murphy G.E."/>
            <person name="Leadbetter J.R."/>
            <person name="Hendrixson D.R."/>
            <person name="Briegel A."/>
            <person name="Li Z."/>
            <person name="Shi J."/>
            <person name="Tocheva E.I."/>
            <person name="Muller A."/>
            <person name="Dobro M.J."/>
            <person name="Jensen G.J."/>
        </authorList>
    </citation>
    <scope>NUCLEOTIDE SEQUENCE [LARGE SCALE GENOMIC DNA]</scope>
    <source>
        <strain evidence="5 6">ATCC 19624</strain>
    </source>
</reference>
<evidence type="ECO:0000256" key="1">
    <source>
        <dbReference type="ARBA" id="ARBA00022679"/>
    </source>
</evidence>
<dbReference type="CDD" id="cd24008">
    <property type="entry name" value="ASKHA_NBD_GLK"/>
    <property type="match status" value="1"/>
</dbReference>
<dbReference type="PANTHER" id="PTHR47690:SF1">
    <property type="entry name" value="GLUCOKINASE"/>
    <property type="match status" value="1"/>
</dbReference>
<keyword evidence="2 3" id="KW-0418">Kinase</keyword>
<evidence type="ECO:0000256" key="4">
    <source>
        <dbReference type="RuleBase" id="RU004046"/>
    </source>
</evidence>
<evidence type="ECO:0000313" key="6">
    <source>
        <dbReference type="Proteomes" id="UP000016368"/>
    </source>
</evidence>
<comment type="catalytic activity">
    <reaction evidence="3">
        <text>D-glucose + ATP = D-glucose 6-phosphate + ADP + H(+)</text>
        <dbReference type="Rhea" id="RHEA:17825"/>
        <dbReference type="ChEBI" id="CHEBI:4167"/>
        <dbReference type="ChEBI" id="CHEBI:15378"/>
        <dbReference type="ChEBI" id="CHEBI:30616"/>
        <dbReference type="ChEBI" id="CHEBI:61548"/>
        <dbReference type="ChEBI" id="CHEBI:456216"/>
        <dbReference type="EC" id="2.7.1.2"/>
    </reaction>
</comment>
<dbReference type="NCBIfam" id="NF001416">
    <property type="entry name" value="PRK00292.1-3"/>
    <property type="match status" value="1"/>
</dbReference>
<proteinExistence type="inferred from homology"/>
<organism evidence="5 6">
    <name type="scientific">Hylemonella gracilis ATCC 19624</name>
    <dbReference type="NCBI Taxonomy" id="887062"/>
    <lineage>
        <taxon>Bacteria</taxon>
        <taxon>Pseudomonadati</taxon>
        <taxon>Pseudomonadota</taxon>
        <taxon>Betaproteobacteria</taxon>
        <taxon>Burkholderiales</taxon>
        <taxon>Comamonadaceae</taxon>
        <taxon>Hylemonella</taxon>
    </lineage>
</organism>
<dbReference type="SUPFAM" id="SSF53067">
    <property type="entry name" value="Actin-like ATPase domain"/>
    <property type="match status" value="1"/>
</dbReference>
<keyword evidence="1 3" id="KW-0808">Transferase</keyword>
<dbReference type="InterPro" id="IPR050201">
    <property type="entry name" value="Bacterial_glucokinase"/>
</dbReference>
<dbReference type="HAMAP" id="MF_00524">
    <property type="entry name" value="Glucokinase"/>
    <property type="match status" value="1"/>
</dbReference>
<dbReference type="EC" id="2.7.1.2" evidence="3"/>
<keyword evidence="3" id="KW-0067">ATP-binding</keyword>
<keyword evidence="3" id="KW-0324">Glycolysis</keyword>
<dbReference type="GO" id="GO:0004340">
    <property type="term" value="F:glucokinase activity"/>
    <property type="evidence" value="ECO:0007669"/>
    <property type="project" value="UniProtKB-UniRule"/>
</dbReference>
<dbReference type="GO" id="GO:0005524">
    <property type="term" value="F:ATP binding"/>
    <property type="evidence" value="ECO:0007669"/>
    <property type="project" value="UniProtKB-UniRule"/>
</dbReference>
<comment type="subcellular location">
    <subcellularLocation>
        <location evidence="3">Cytoplasm</location>
    </subcellularLocation>
</comment>
<dbReference type="eggNOG" id="COG0837">
    <property type="taxonomic scope" value="Bacteria"/>
</dbReference>
<dbReference type="Proteomes" id="UP000016368">
    <property type="component" value="Unassembled WGS sequence"/>
</dbReference>
<evidence type="ECO:0000313" key="5">
    <source>
        <dbReference type="EMBL" id="EGI75942.1"/>
    </source>
</evidence>
<dbReference type="EMBL" id="AEGR01000086">
    <property type="protein sequence ID" value="EGI75942.1"/>
    <property type="molecule type" value="Genomic_DNA"/>
</dbReference>
<dbReference type="STRING" id="887062.HGR_13714"/>
<dbReference type="NCBIfam" id="TIGR00749">
    <property type="entry name" value="glk"/>
    <property type="match status" value="1"/>
</dbReference>
<comment type="caution">
    <text evidence="5">The sequence shown here is derived from an EMBL/GenBank/DDBJ whole genome shotgun (WGS) entry which is preliminary data.</text>
</comment>
<dbReference type="PANTHER" id="PTHR47690">
    <property type="entry name" value="GLUCOKINASE"/>
    <property type="match status" value="1"/>
</dbReference>
<keyword evidence="3" id="KW-0963">Cytoplasm</keyword>